<feature type="region of interest" description="Disordered" evidence="1">
    <location>
        <begin position="436"/>
        <end position="456"/>
    </location>
</feature>
<protein>
    <submittedName>
        <fullName evidence="2">Uncharacterized protein</fullName>
    </submittedName>
</protein>
<feature type="compositionally biased region" description="Basic and acidic residues" evidence="1">
    <location>
        <begin position="836"/>
        <end position="845"/>
    </location>
</feature>
<feature type="region of interest" description="Disordered" evidence="1">
    <location>
        <begin position="1"/>
        <end position="70"/>
    </location>
</feature>
<evidence type="ECO:0000313" key="3">
    <source>
        <dbReference type="Proteomes" id="UP001162483"/>
    </source>
</evidence>
<reference evidence="2" key="1">
    <citation type="submission" date="2023-05" db="EMBL/GenBank/DDBJ databases">
        <authorList>
            <person name="Stuckert A."/>
        </authorList>
    </citation>
    <scope>NUCLEOTIDE SEQUENCE</scope>
</reference>
<feature type="compositionally biased region" description="Polar residues" evidence="1">
    <location>
        <begin position="769"/>
        <end position="779"/>
    </location>
</feature>
<name>A0ABN9BVA2_9NEOB</name>
<feature type="region of interest" description="Disordered" evidence="1">
    <location>
        <begin position="130"/>
        <end position="149"/>
    </location>
</feature>
<keyword evidence="3" id="KW-1185">Reference proteome</keyword>
<gene>
    <name evidence="2" type="ORF">SPARVUS_LOCUS3771328</name>
</gene>
<feature type="compositionally biased region" description="Basic and acidic residues" evidence="1">
    <location>
        <begin position="311"/>
        <end position="321"/>
    </location>
</feature>
<feature type="region of interest" description="Disordered" evidence="1">
    <location>
        <begin position="824"/>
        <end position="1025"/>
    </location>
</feature>
<organism evidence="2 3">
    <name type="scientific">Staurois parvus</name>
    <dbReference type="NCBI Taxonomy" id="386267"/>
    <lineage>
        <taxon>Eukaryota</taxon>
        <taxon>Metazoa</taxon>
        <taxon>Chordata</taxon>
        <taxon>Craniata</taxon>
        <taxon>Vertebrata</taxon>
        <taxon>Euteleostomi</taxon>
        <taxon>Amphibia</taxon>
        <taxon>Batrachia</taxon>
        <taxon>Anura</taxon>
        <taxon>Neobatrachia</taxon>
        <taxon>Ranoidea</taxon>
        <taxon>Ranidae</taxon>
        <taxon>Staurois</taxon>
    </lineage>
</organism>
<feature type="compositionally biased region" description="Polar residues" evidence="1">
    <location>
        <begin position="443"/>
        <end position="456"/>
    </location>
</feature>
<feature type="region of interest" description="Disordered" evidence="1">
    <location>
        <begin position="521"/>
        <end position="540"/>
    </location>
</feature>
<feature type="region of interest" description="Disordered" evidence="1">
    <location>
        <begin position="259"/>
        <end position="330"/>
    </location>
</feature>
<feature type="compositionally biased region" description="Basic and acidic residues" evidence="1">
    <location>
        <begin position="30"/>
        <end position="64"/>
    </location>
</feature>
<feature type="region of interest" description="Disordered" evidence="1">
    <location>
        <begin position="757"/>
        <end position="779"/>
    </location>
</feature>
<comment type="caution">
    <text evidence="2">The sequence shown here is derived from an EMBL/GenBank/DDBJ whole genome shotgun (WGS) entry which is preliminary data.</text>
</comment>
<feature type="compositionally biased region" description="Basic and acidic residues" evidence="1">
    <location>
        <begin position="137"/>
        <end position="149"/>
    </location>
</feature>
<dbReference type="EMBL" id="CATNWA010006207">
    <property type="protein sequence ID" value="CAI9551637.1"/>
    <property type="molecule type" value="Genomic_DNA"/>
</dbReference>
<dbReference type="Proteomes" id="UP001162483">
    <property type="component" value="Unassembled WGS sequence"/>
</dbReference>
<sequence length="1025" mass="108970">MTCARVRVYKPKATEENARKDQVPCADSETPGKENIHKPNKYKEREKENAENSEVVEKRYKKTDSSSPTKLLNIISDCSGEQDPKKVLNIVSQHVDNKEPRSFRVGSFNIELTAENKDGDASKPSATSHVKISMASDQKKDQVTAKPLSVKERAEEIKRPEQIPLETRSEREIKSHGGKGLPFYSKIIPAGKLVAQLKNSTLKQSELIQVNGKTFPQAKLLLGQMGALHPANRIAAYITHRLRPNLLYLSKEANAKAAANNARPESSTANGNLKVTTDGQKTTVSSPQSKNVLPSTPSGVFTHFVMGEDGSLEKKSPEVRPPEPSAVGLPKMHTQSSPLVLMSTPVSSSSAVTVVSSSSVNMESTTPSLSSAVSPIKNQAASLSTPIQGATKLVTKDSSLLVTRTLSNDTTSTVSLTLGPSPPKCVSIPPPALTRAPCPPLTSSSSVPPQAHPGTNKTLAASVASSLVASANVPTIGLVGSPTGRPTVTLRTVTSPSAATQRATLTSGVDKRLGPRLLLIPVSNGSNPVRPVQSVQTSPGQKMVLQPIKGPNGINLFRHPNGQIIQLLPLQQIQSTNVQQNQRVVIRSPGPAVSIQLPLKNKTDIATPTLATTESSSVPPTPALQTVSLSKISPVKSGVTVIPTSPSQIATLRIGTPPRGSSEGSPSGSKVVAYASSGGVHLRSGGMPVLKCSTTTALSSSPQDSAPKAKVILMSSKPAVVIDANKLANFSFLKSAMIVSACERNAERENKECKGLETDHTANMMEKQNGPNDSVTSAEQEGFTQLVKKMGETEEMSTIPSLIMVNGNESKKSDISSGALLQHTNNQDSLSSLQKSSDDSTDKEAGSPSQTIKLNHIAESDQNFENIMAENDQDLENSAPNHLYPENPAAKSAQDTENPAAENAQDPENPAAENAQDPENPAAENAQDPENSVSENVQEPENSASENVQETENLAAENAQEPENSASKSVQDTENPASESDQNLENPASERDQDPENAAAKRDQDQKNPEGKSSVFLWNKTMNVL</sequence>
<feature type="compositionally biased region" description="Polar residues" evidence="1">
    <location>
        <begin position="263"/>
        <end position="299"/>
    </location>
</feature>
<evidence type="ECO:0000313" key="2">
    <source>
        <dbReference type="EMBL" id="CAI9551637.1"/>
    </source>
</evidence>
<feature type="compositionally biased region" description="Polar residues" evidence="1">
    <location>
        <begin position="523"/>
        <end position="540"/>
    </location>
</feature>
<proteinExistence type="predicted"/>
<evidence type="ECO:0000256" key="1">
    <source>
        <dbReference type="SAM" id="MobiDB-lite"/>
    </source>
</evidence>
<feature type="compositionally biased region" description="Basic and acidic residues" evidence="1">
    <location>
        <begin position="988"/>
        <end position="1010"/>
    </location>
</feature>
<accession>A0ABN9BVA2</accession>
<feature type="compositionally biased region" description="Polar residues" evidence="1">
    <location>
        <begin position="928"/>
        <end position="952"/>
    </location>
</feature>
<feature type="compositionally biased region" description="Basic and acidic residues" evidence="1">
    <location>
        <begin position="12"/>
        <end position="22"/>
    </location>
</feature>
<feature type="compositionally biased region" description="Polar residues" evidence="1">
    <location>
        <begin position="961"/>
        <end position="986"/>
    </location>
</feature>